<feature type="region of interest" description="Disordered" evidence="1">
    <location>
        <begin position="295"/>
        <end position="321"/>
    </location>
</feature>
<evidence type="ECO:0000313" key="5">
    <source>
        <dbReference type="EMBL" id="MXP33527.1"/>
    </source>
</evidence>
<dbReference type="OrthoDB" id="8445115at2"/>
<gene>
    <name evidence="4" type="ORF">GRI94_02900</name>
    <name evidence="5" type="ORF">GRI94_16990</name>
</gene>
<name>A0A845AW67_9SPHN</name>
<dbReference type="AlphaFoldDB" id="A0A845AW67"/>
<organism evidence="5 6">
    <name type="scientific">Parerythrobacter jejuensis</name>
    <dbReference type="NCBI Taxonomy" id="795812"/>
    <lineage>
        <taxon>Bacteria</taxon>
        <taxon>Pseudomonadati</taxon>
        <taxon>Pseudomonadota</taxon>
        <taxon>Alphaproteobacteria</taxon>
        <taxon>Sphingomonadales</taxon>
        <taxon>Erythrobacteraceae</taxon>
        <taxon>Parerythrobacter</taxon>
    </lineage>
</organism>
<evidence type="ECO:0000256" key="1">
    <source>
        <dbReference type="SAM" id="MobiDB-lite"/>
    </source>
</evidence>
<dbReference type="Proteomes" id="UP000446786">
    <property type="component" value="Unassembled WGS sequence"/>
</dbReference>
<reference evidence="5 6" key="1">
    <citation type="submission" date="2019-12" db="EMBL/GenBank/DDBJ databases">
        <title>Genomic-based taxomic classification of the family Erythrobacteraceae.</title>
        <authorList>
            <person name="Xu L."/>
        </authorList>
    </citation>
    <scope>NUCLEOTIDE SEQUENCE [LARGE SCALE GENOMIC DNA]</scope>
    <source>
        <strain evidence="5 6">JCM 16677</strain>
    </source>
</reference>
<feature type="domain" description="Rcc01698-like C-terminal" evidence="3">
    <location>
        <begin position="480"/>
        <end position="574"/>
    </location>
</feature>
<dbReference type="EMBL" id="WTYE01000001">
    <property type="protein sequence ID" value="MXP30767.1"/>
    <property type="molecule type" value="Genomic_DNA"/>
</dbReference>
<dbReference type="EMBL" id="WTYE01000001">
    <property type="protein sequence ID" value="MXP33527.1"/>
    <property type="molecule type" value="Genomic_DNA"/>
</dbReference>
<proteinExistence type="predicted"/>
<dbReference type="RefSeq" id="WP_160778280.1">
    <property type="nucleotide sequence ID" value="NZ_BAAAZF010000001.1"/>
</dbReference>
<dbReference type="InterPro" id="IPR056490">
    <property type="entry name" value="Rcc01698_C"/>
</dbReference>
<keyword evidence="6" id="KW-1185">Reference proteome</keyword>
<accession>A0A845AW67</accession>
<comment type="caution">
    <text evidence="5">The sequence shown here is derived from an EMBL/GenBank/DDBJ whole genome shotgun (WGS) entry which is preliminary data.</text>
</comment>
<feature type="domain" description="Tip attachment protein J" evidence="2">
    <location>
        <begin position="229"/>
        <end position="386"/>
    </location>
</feature>
<evidence type="ECO:0000313" key="4">
    <source>
        <dbReference type="EMBL" id="MXP30767.1"/>
    </source>
</evidence>
<evidence type="ECO:0008006" key="7">
    <source>
        <dbReference type="Google" id="ProtNLM"/>
    </source>
</evidence>
<dbReference type="InterPro" id="IPR032876">
    <property type="entry name" value="J_dom"/>
</dbReference>
<sequence>MATLVLSAVGSIVGGPLGGSIGALIGREVDGRIIGGKTNEGPRLKELHVTTSSYGQPIPRLHGKMRASGSIIWATDLNETSETSGGKGKPKTTTYSYSASFAIALSSRPIRGLGRIWADGNLLRGEAGDLKTGGALRFYEGRGDQPVDPIIGATEGSNCPAFRNCAYAVFEDLDLSDFGNRIPALTFEVIGDDGGAKFTDLVEHQITSHSNTATTEGLQGFAIEAGPVAANLDAIGSVFPLSCEAGEHGLTFRDPEKDVTPVILPHAITTPTSGESDAPSGRQGIRQAAENGPTALRHYDPERDYQPGIQRAAGPTGSRGQQFLEFPGVLSADTAKALAEQVTLRDRWRRERMSWRVAELDPAIQPGGIVKLPDRPGEWLVESWEWRDKGIELELVRRSATNVRGGGTDAGAYLAPIDALPFPTILDVFELPWDGTGSSNQRQIFAAASTPLGRASVSLHAEIGNALELLTTNPRTNSLQGSLRSPLAGSPALRVEPLQSIEVSIENHDADLTDATLEELLNGANRALVGSEVMQFATATPLGDGNWRLSCLLRGRGGTEAESQKGHNADAPFVILDRNLIELGAVSTQALSGDRMAAIGPGDEDPAYAPLRNRGASIRPLTPVHPRARIENDGSLKLCWTRRARGAWAWHDGVEVPLVEEIESYLVGIGSTDSPSSSWITPINALSFDPAGWNDIQLAAPGAVMWVRQIGSFAHSEPLLLMQIP</sequence>
<dbReference type="Pfam" id="PF23666">
    <property type="entry name" value="Rcc01698_C"/>
    <property type="match status" value="1"/>
</dbReference>
<evidence type="ECO:0000259" key="2">
    <source>
        <dbReference type="Pfam" id="PF13550"/>
    </source>
</evidence>
<evidence type="ECO:0000313" key="6">
    <source>
        <dbReference type="Proteomes" id="UP000446786"/>
    </source>
</evidence>
<evidence type="ECO:0000259" key="3">
    <source>
        <dbReference type="Pfam" id="PF23666"/>
    </source>
</evidence>
<protein>
    <recommendedName>
        <fullName evidence="7">Tip attachment protein J domain-containing protein</fullName>
    </recommendedName>
</protein>
<dbReference type="Pfam" id="PF13550">
    <property type="entry name" value="Phage-tail_3"/>
    <property type="match status" value="1"/>
</dbReference>